<dbReference type="OrthoDB" id="5524362at2"/>
<accession>A0A563EYY9</accession>
<evidence type="ECO:0000259" key="3">
    <source>
        <dbReference type="Pfam" id="PF12697"/>
    </source>
</evidence>
<dbReference type="AlphaFoldDB" id="A0A563EYY9"/>
<evidence type="ECO:0000256" key="1">
    <source>
        <dbReference type="ARBA" id="ARBA00022801"/>
    </source>
</evidence>
<dbReference type="EMBL" id="VOBR01000005">
    <property type="protein sequence ID" value="TWP52748.1"/>
    <property type="molecule type" value="Genomic_DNA"/>
</dbReference>
<organism evidence="4 5">
    <name type="scientific">Lentzea tibetensis</name>
    <dbReference type="NCBI Taxonomy" id="2591470"/>
    <lineage>
        <taxon>Bacteria</taxon>
        <taxon>Bacillati</taxon>
        <taxon>Actinomycetota</taxon>
        <taxon>Actinomycetes</taxon>
        <taxon>Pseudonocardiales</taxon>
        <taxon>Pseudonocardiaceae</taxon>
        <taxon>Lentzea</taxon>
    </lineage>
</organism>
<keyword evidence="5" id="KW-1185">Reference proteome</keyword>
<evidence type="ECO:0000313" key="4">
    <source>
        <dbReference type="EMBL" id="TWP52748.1"/>
    </source>
</evidence>
<dbReference type="InterPro" id="IPR000073">
    <property type="entry name" value="AB_hydrolase_1"/>
</dbReference>
<dbReference type="GO" id="GO:0016787">
    <property type="term" value="F:hydrolase activity"/>
    <property type="evidence" value="ECO:0007669"/>
    <property type="project" value="UniProtKB-KW"/>
</dbReference>
<keyword evidence="1" id="KW-0378">Hydrolase</keyword>
<evidence type="ECO:0000256" key="2">
    <source>
        <dbReference type="SAM" id="MobiDB-lite"/>
    </source>
</evidence>
<proteinExistence type="predicted"/>
<dbReference type="SUPFAM" id="SSF53474">
    <property type="entry name" value="alpha/beta-Hydrolases"/>
    <property type="match status" value="1"/>
</dbReference>
<protein>
    <submittedName>
        <fullName evidence="4">Lysophospholipase</fullName>
    </submittedName>
</protein>
<comment type="caution">
    <text evidence="4">The sequence shown here is derived from an EMBL/GenBank/DDBJ whole genome shotgun (WGS) entry which is preliminary data.</text>
</comment>
<dbReference type="Gene3D" id="3.40.50.1820">
    <property type="entry name" value="alpha/beta hydrolase"/>
    <property type="match status" value="1"/>
</dbReference>
<dbReference type="InterPro" id="IPR029058">
    <property type="entry name" value="AB_hydrolase_fold"/>
</dbReference>
<reference evidence="4 5" key="1">
    <citation type="submission" date="2019-07" db="EMBL/GenBank/DDBJ databases">
        <title>Lentzea xizangensis sp. nov., isolated from Qinghai-Tibetan Plateau Soils.</title>
        <authorList>
            <person name="Huang J."/>
        </authorList>
    </citation>
    <scope>NUCLEOTIDE SEQUENCE [LARGE SCALE GENOMIC DNA]</scope>
    <source>
        <strain evidence="4 5">FXJ1.1311</strain>
    </source>
</reference>
<feature type="domain" description="AB hydrolase-1" evidence="3">
    <location>
        <begin position="100"/>
        <end position="364"/>
    </location>
</feature>
<dbReference type="PANTHER" id="PTHR43798">
    <property type="entry name" value="MONOACYLGLYCEROL LIPASE"/>
    <property type="match status" value="1"/>
</dbReference>
<feature type="region of interest" description="Disordered" evidence="2">
    <location>
        <begin position="1"/>
        <end position="33"/>
    </location>
</feature>
<evidence type="ECO:0000313" key="5">
    <source>
        <dbReference type="Proteomes" id="UP000316639"/>
    </source>
</evidence>
<dbReference type="PANTHER" id="PTHR43798:SF31">
    <property type="entry name" value="AB HYDROLASE SUPERFAMILY PROTEIN YCLE"/>
    <property type="match status" value="1"/>
</dbReference>
<sequence length="376" mass="38479">MAARAGCGRTRVPASESHDAAQPAADDRGTPEGSPVRLLTASLLACCALLGGAVAAPRADATGVTCSVTDLPVTGPTGGAAVVQGQLCVPSGSTPASVQLLVHGGTYNRAYWDLPVEGYSYQKDMARNGFATFAVDRLGAGASTHPPSVPMLIGAEARSLHEVISHLRAGHVGGTSFAKVVIVGHSVGSGIVAAEAATYHDVDGVILSGMTHMPAVPVLVVSAALGLTPVFVDSQLAHLGTDPLWFTTRPGARKPLFYSDNADPAVIAADEATKDEVSVPGMGTVAVFGIVLPTTYGIDVPVFQAVGSQDVLFCGLLALRDCSSAASLCAGEAAYYRPEAQLQTYVLPGAGHSLGLHRNAAEYYAASRTWLSAKGF</sequence>
<gene>
    <name evidence="4" type="ORF">FKR81_10345</name>
</gene>
<dbReference type="Pfam" id="PF12697">
    <property type="entry name" value="Abhydrolase_6"/>
    <property type="match status" value="1"/>
</dbReference>
<dbReference type="InterPro" id="IPR050266">
    <property type="entry name" value="AB_hydrolase_sf"/>
</dbReference>
<dbReference type="Proteomes" id="UP000316639">
    <property type="component" value="Unassembled WGS sequence"/>
</dbReference>
<name>A0A563EYY9_9PSEU</name>
<dbReference type="GO" id="GO:0016020">
    <property type="term" value="C:membrane"/>
    <property type="evidence" value="ECO:0007669"/>
    <property type="project" value="TreeGrafter"/>
</dbReference>